<evidence type="ECO:0000313" key="1">
    <source>
        <dbReference type="EMBL" id="KJQ74019.1"/>
    </source>
</evidence>
<sequence>MKAIEILKNFVEEKLSTEELEMALSSNQELISLLENTKAKPYMNSNSTYEYLISQDLTSLDAKLNLMDIFREILDYKHISYSSNSTTEKIFDLIFEAIPIWIPADMSYLNSLYDKYKPKTVTTFKKIIKEHFICMDKHPKWLQEPDWPIIDNIPAMFLGQLDISKLKHDTTYLYIFWDKKTDRYIELIQSL</sequence>
<dbReference type="AlphaFoldDB" id="A0A0F2DV35"/>
<name>A0A0F2DV35_9STRE</name>
<reference evidence="1 2" key="1">
    <citation type="submission" date="2015-02" db="EMBL/GenBank/DDBJ databases">
        <title>Evolution of amylase-binding proteins of oral streptococcal species.</title>
        <authorList>
            <person name="Haase E.M."/>
        </authorList>
    </citation>
    <scope>NUCLEOTIDE SEQUENCE [LARGE SCALE GENOMIC DNA]</scope>
    <source>
        <strain evidence="1 2">UC921A</strain>
    </source>
</reference>
<dbReference type="PATRIC" id="fig|28037.216.peg.1497"/>
<organism evidence="1 2">
    <name type="scientific">Streptococcus infantis</name>
    <dbReference type="NCBI Taxonomy" id="68892"/>
    <lineage>
        <taxon>Bacteria</taxon>
        <taxon>Bacillati</taxon>
        <taxon>Bacillota</taxon>
        <taxon>Bacilli</taxon>
        <taxon>Lactobacillales</taxon>
        <taxon>Streptococcaceae</taxon>
        <taxon>Streptococcus</taxon>
    </lineage>
</organism>
<dbReference type="EMBL" id="JYGT01000010">
    <property type="protein sequence ID" value="KJQ74019.1"/>
    <property type="molecule type" value="Genomic_DNA"/>
</dbReference>
<accession>A0A0F2DV35</accession>
<protein>
    <submittedName>
        <fullName evidence="1">Uncharacterized protein</fullName>
    </submittedName>
</protein>
<dbReference type="OrthoDB" id="8904414at2"/>
<comment type="caution">
    <text evidence="1">The sequence shown here is derived from an EMBL/GenBank/DDBJ whole genome shotgun (WGS) entry which is preliminary data.</text>
</comment>
<evidence type="ECO:0000313" key="2">
    <source>
        <dbReference type="Proteomes" id="UP000033489"/>
    </source>
</evidence>
<dbReference type="Proteomes" id="UP000033489">
    <property type="component" value="Unassembled WGS sequence"/>
</dbReference>
<proteinExistence type="predicted"/>
<dbReference type="RefSeq" id="WP_045615736.1">
    <property type="nucleotide sequence ID" value="NZ_JASHGR010000003.1"/>
</dbReference>
<gene>
    <name evidence="1" type="ORF">TZ94_01540</name>
</gene>